<gene>
    <name evidence="1" type="ORF">PR048_001957</name>
</gene>
<sequence>MDELMTSPPQRPFPFLGSQFTLSTFVSLVNRGKLCGIMMNWLISLVTWNAKKAQLPQSLSLGINQLLHGRKNNVMLEAPLQAAPVSAPPGLPHSDK</sequence>
<comment type="caution">
    <text evidence="1">The sequence shown here is derived from an EMBL/GenBank/DDBJ whole genome shotgun (WGS) entry which is preliminary data.</text>
</comment>
<keyword evidence="2" id="KW-1185">Reference proteome</keyword>
<protein>
    <submittedName>
        <fullName evidence="1">Uncharacterized protein</fullName>
    </submittedName>
</protein>
<evidence type="ECO:0000313" key="2">
    <source>
        <dbReference type="Proteomes" id="UP001159363"/>
    </source>
</evidence>
<proteinExistence type="predicted"/>
<dbReference type="EMBL" id="JARBHB010000001">
    <property type="protein sequence ID" value="KAJ8896613.1"/>
    <property type="molecule type" value="Genomic_DNA"/>
</dbReference>
<reference evidence="1 2" key="1">
    <citation type="submission" date="2023-02" db="EMBL/GenBank/DDBJ databases">
        <title>LHISI_Scaffold_Assembly.</title>
        <authorList>
            <person name="Stuart O.P."/>
            <person name="Cleave R."/>
            <person name="Magrath M.J.L."/>
            <person name="Mikheyev A.S."/>
        </authorList>
    </citation>
    <scope>NUCLEOTIDE SEQUENCE [LARGE SCALE GENOMIC DNA]</scope>
    <source>
        <strain evidence="1">Daus_M_001</strain>
        <tissue evidence="1">Leg muscle</tissue>
    </source>
</reference>
<accession>A0ABQ9IIU0</accession>
<evidence type="ECO:0000313" key="1">
    <source>
        <dbReference type="EMBL" id="KAJ8896613.1"/>
    </source>
</evidence>
<dbReference type="Proteomes" id="UP001159363">
    <property type="component" value="Chromosome 1"/>
</dbReference>
<organism evidence="1 2">
    <name type="scientific">Dryococelus australis</name>
    <dbReference type="NCBI Taxonomy" id="614101"/>
    <lineage>
        <taxon>Eukaryota</taxon>
        <taxon>Metazoa</taxon>
        <taxon>Ecdysozoa</taxon>
        <taxon>Arthropoda</taxon>
        <taxon>Hexapoda</taxon>
        <taxon>Insecta</taxon>
        <taxon>Pterygota</taxon>
        <taxon>Neoptera</taxon>
        <taxon>Polyneoptera</taxon>
        <taxon>Phasmatodea</taxon>
        <taxon>Verophasmatodea</taxon>
        <taxon>Anareolatae</taxon>
        <taxon>Phasmatidae</taxon>
        <taxon>Eurycanthinae</taxon>
        <taxon>Dryococelus</taxon>
    </lineage>
</organism>
<name>A0ABQ9IIU0_9NEOP</name>